<reference evidence="1 2" key="1">
    <citation type="journal article" date="2017" name="Gigascience">
        <title>Genome sequence of the small brown planthopper, Laodelphax striatellus.</title>
        <authorList>
            <person name="Zhu J."/>
            <person name="Jiang F."/>
            <person name="Wang X."/>
            <person name="Yang P."/>
            <person name="Bao Y."/>
            <person name="Zhao W."/>
            <person name="Wang W."/>
            <person name="Lu H."/>
            <person name="Wang Q."/>
            <person name="Cui N."/>
            <person name="Li J."/>
            <person name="Chen X."/>
            <person name="Luo L."/>
            <person name="Yu J."/>
            <person name="Kang L."/>
            <person name="Cui F."/>
        </authorList>
    </citation>
    <scope>NUCLEOTIDE SEQUENCE [LARGE SCALE GENOMIC DNA]</scope>
    <source>
        <strain evidence="1">Lst14</strain>
    </source>
</reference>
<evidence type="ECO:0000313" key="1">
    <source>
        <dbReference type="EMBL" id="RZF45760.1"/>
    </source>
</evidence>
<sequence length="440" mass="51739">MLKFSCCVVYKDLLYYCLWANSLTRKLVGYKVKLDKDKRKREKLIHYVLNGFSFNMLPINLLEVEENKCKLKIFHSAYVKIGETFFSGYNCLFSSKSVNLSAEQMGLTDTKYCKPRFPAKKLSLKNNLDFYNIQQIVPTTACVVHGVKKLEELKEKEYIQETRRKFEQSEKSLGIASALEILKIKNSEQKYSDEFYKKLQKGNWVELPTKSTIEVFGFVVITTQKFPIVAIYCRQVGEDFFKIYYVKGLFKHKLIEFNNIAKQEGFKPVAYKEHFFHYWPKETPFLVIESKEHLYYNGFKYVDISVASEFEGLTLEEKESIQKAEENVRKAGELVEKFSMQPLSLGTRFTISRCKKLEDLEEGIYTVNSITTTVFRGKSRYIFILEEKGNLEYISNSFMEKELEEKSIDFNFRFKIKADILKYDKSRKKNRAVFVSHNKN</sequence>
<dbReference type="OrthoDB" id="8174150at2759"/>
<evidence type="ECO:0000313" key="2">
    <source>
        <dbReference type="Proteomes" id="UP000291343"/>
    </source>
</evidence>
<proteinExistence type="predicted"/>
<dbReference type="AlphaFoldDB" id="A0A482XJP6"/>
<comment type="caution">
    <text evidence="1">The sequence shown here is derived from an EMBL/GenBank/DDBJ whole genome shotgun (WGS) entry which is preliminary data.</text>
</comment>
<protein>
    <submittedName>
        <fullName evidence="1">Uncharacterized protein</fullName>
    </submittedName>
</protein>
<organism evidence="1 2">
    <name type="scientific">Laodelphax striatellus</name>
    <name type="common">Small brown planthopper</name>
    <name type="synonym">Delphax striatella</name>
    <dbReference type="NCBI Taxonomy" id="195883"/>
    <lineage>
        <taxon>Eukaryota</taxon>
        <taxon>Metazoa</taxon>
        <taxon>Ecdysozoa</taxon>
        <taxon>Arthropoda</taxon>
        <taxon>Hexapoda</taxon>
        <taxon>Insecta</taxon>
        <taxon>Pterygota</taxon>
        <taxon>Neoptera</taxon>
        <taxon>Paraneoptera</taxon>
        <taxon>Hemiptera</taxon>
        <taxon>Auchenorrhyncha</taxon>
        <taxon>Fulgoroidea</taxon>
        <taxon>Delphacidae</taxon>
        <taxon>Criomorphinae</taxon>
        <taxon>Laodelphax</taxon>
    </lineage>
</organism>
<dbReference type="Proteomes" id="UP000291343">
    <property type="component" value="Unassembled WGS sequence"/>
</dbReference>
<dbReference type="InParanoid" id="A0A482XJP6"/>
<keyword evidence="2" id="KW-1185">Reference proteome</keyword>
<dbReference type="EMBL" id="QKKF02008219">
    <property type="protein sequence ID" value="RZF45760.1"/>
    <property type="molecule type" value="Genomic_DNA"/>
</dbReference>
<gene>
    <name evidence="1" type="ORF">LSTR_LSTR016540</name>
</gene>
<accession>A0A482XJP6</accession>
<name>A0A482XJP6_LAOST</name>